<dbReference type="AlphaFoldDB" id="A0A939MEN8"/>
<reference evidence="1" key="1">
    <citation type="submission" date="2021-03" db="EMBL/GenBank/DDBJ databases">
        <title>Whole Genome Sequence of Bradyrhizobium sp. Strain 144S4.</title>
        <authorList>
            <person name="Bromfield E.S.P."/>
            <person name="Cloutier S."/>
        </authorList>
    </citation>
    <scope>NUCLEOTIDE SEQUENCE [LARGE SCALE GENOMIC DNA]</scope>
    <source>
        <strain evidence="1">144S4</strain>
    </source>
</reference>
<gene>
    <name evidence="2" type="ORF">J4G43_026695</name>
    <name evidence="1" type="ORF">J4G43_28690</name>
</gene>
<dbReference type="EMBL" id="CP086136">
    <property type="protein sequence ID" value="UEM08392.1"/>
    <property type="molecule type" value="Genomic_DNA"/>
</dbReference>
<dbReference type="RefSeq" id="WP_208086798.1">
    <property type="nucleotide sequence ID" value="NZ_CP086136.1"/>
</dbReference>
<dbReference type="KEGG" id="bban:J4G43_026695"/>
<accession>A0A939MEN8</accession>
<sequence>MAEPKKTHVERKSPQISLARLADYMAASEQAKRSIAASCKYQPIARLIQYNDAKAIVSNYIRSENRELKDLKQKLEILQNKICDSDFEEDVKAHNCNYVSRFIALHDDFDFKDYTYAKPVKFDKIVLNGMPISVQADVLLSRMTRTNKRKIGALMLRYAKGKPLAEKAGLHQSAFLYEFFRQPQFKEEGESEKALCITLDAHSAIAHEAPGNATYLFKEMAATCANLVERWPAIRPPSGAVL</sequence>
<dbReference type="Proteomes" id="UP000664702">
    <property type="component" value="Chromosome"/>
</dbReference>
<evidence type="ECO:0000313" key="1">
    <source>
        <dbReference type="EMBL" id="MBO1864752.1"/>
    </source>
</evidence>
<evidence type="ECO:0000313" key="2">
    <source>
        <dbReference type="EMBL" id="UEM08392.1"/>
    </source>
</evidence>
<name>A0A939MEN8_9BRAD</name>
<proteinExistence type="predicted"/>
<evidence type="ECO:0000313" key="3">
    <source>
        <dbReference type="Proteomes" id="UP000664702"/>
    </source>
</evidence>
<dbReference type="EMBL" id="JAGEMI010000001">
    <property type="protein sequence ID" value="MBO1864752.1"/>
    <property type="molecule type" value="Genomic_DNA"/>
</dbReference>
<protein>
    <submittedName>
        <fullName evidence="1">Uncharacterized protein</fullName>
    </submittedName>
</protein>
<reference evidence="2 3" key="2">
    <citation type="journal article" date="2022" name="Int. J. Syst. Evol. Microbiol.">
        <title>Strains of Bradyrhizobium barranii sp. nov. associated with legumes native to Canada are symbionts of soybeans and belong to different subspecies (subsp. barranii subsp. nov. and subsp. apii subsp. nov.) and symbiovars (sv. glycinearum and sv. septentrionale).</title>
        <authorList>
            <person name="Bromfield E.S.P."/>
            <person name="Cloutier S."/>
            <person name="Wasai-Hara S."/>
            <person name="Minamisawa K."/>
        </authorList>
    </citation>
    <scope>NUCLEOTIDE SEQUENCE [LARGE SCALE GENOMIC DNA]</scope>
    <source>
        <strain evidence="2 3">144S4</strain>
    </source>
</reference>
<organism evidence="1">
    <name type="scientific">Bradyrhizobium barranii subsp. barranii</name>
    <dbReference type="NCBI Taxonomy" id="2823807"/>
    <lineage>
        <taxon>Bacteria</taxon>
        <taxon>Pseudomonadati</taxon>
        <taxon>Pseudomonadota</taxon>
        <taxon>Alphaproteobacteria</taxon>
        <taxon>Hyphomicrobiales</taxon>
        <taxon>Nitrobacteraceae</taxon>
        <taxon>Bradyrhizobium</taxon>
        <taxon>Bradyrhizobium barranii</taxon>
    </lineage>
</organism>